<dbReference type="InterPro" id="IPR011663">
    <property type="entry name" value="UTRA"/>
</dbReference>
<dbReference type="Pfam" id="PF07702">
    <property type="entry name" value="UTRA"/>
    <property type="match status" value="1"/>
</dbReference>
<comment type="caution">
    <text evidence="5">The sequence shown here is derived from an EMBL/GenBank/DDBJ whole genome shotgun (WGS) entry which is preliminary data.</text>
</comment>
<dbReference type="GO" id="GO:0003677">
    <property type="term" value="F:DNA binding"/>
    <property type="evidence" value="ECO:0007669"/>
    <property type="project" value="UniProtKB-KW"/>
</dbReference>
<keyword evidence="1" id="KW-0805">Transcription regulation</keyword>
<dbReference type="CDD" id="cd07377">
    <property type="entry name" value="WHTH_GntR"/>
    <property type="match status" value="1"/>
</dbReference>
<dbReference type="InterPro" id="IPR036388">
    <property type="entry name" value="WH-like_DNA-bd_sf"/>
</dbReference>
<keyword evidence="3" id="KW-0804">Transcription</keyword>
<keyword evidence="2 5" id="KW-0238">DNA-binding</keyword>
<dbReference type="SMART" id="SM00345">
    <property type="entry name" value="HTH_GNTR"/>
    <property type="match status" value="1"/>
</dbReference>
<dbReference type="InterPro" id="IPR028978">
    <property type="entry name" value="Chorismate_lyase_/UTRA_dom_sf"/>
</dbReference>
<proteinExistence type="predicted"/>
<dbReference type="Pfam" id="PF00392">
    <property type="entry name" value="GntR"/>
    <property type="match status" value="1"/>
</dbReference>
<reference evidence="5 6" key="1">
    <citation type="submission" date="2020-08" db="EMBL/GenBank/DDBJ databases">
        <title>Functional genomics of gut bacteria from endangered species of beetles.</title>
        <authorList>
            <person name="Carlos-Shanley C."/>
        </authorList>
    </citation>
    <scope>NUCLEOTIDE SEQUENCE [LARGE SCALE GENOMIC DNA]</scope>
    <source>
        <strain evidence="5 6">S00123</strain>
    </source>
</reference>
<evidence type="ECO:0000313" key="6">
    <source>
        <dbReference type="Proteomes" id="UP000539957"/>
    </source>
</evidence>
<organism evidence="5 6">
    <name type="scientific">Brevundimonas bullata</name>
    <dbReference type="NCBI Taxonomy" id="13160"/>
    <lineage>
        <taxon>Bacteria</taxon>
        <taxon>Pseudomonadati</taxon>
        <taxon>Pseudomonadota</taxon>
        <taxon>Alphaproteobacteria</taxon>
        <taxon>Caulobacterales</taxon>
        <taxon>Caulobacteraceae</taxon>
        <taxon>Brevundimonas</taxon>
    </lineage>
</organism>
<dbReference type="PROSITE" id="PS50949">
    <property type="entry name" value="HTH_GNTR"/>
    <property type="match status" value="1"/>
</dbReference>
<dbReference type="InterPro" id="IPR000524">
    <property type="entry name" value="Tscrpt_reg_HTH_GntR"/>
</dbReference>
<evidence type="ECO:0000313" key="5">
    <source>
        <dbReference type="EMBL" id="MBB4799917.1"/>
    </source>
</evidence>
<accession>A0A7W7ITG1</accession>
<dbReference type="InterPro" id="IPR036390">
    <property type="entry name" value="WH_DNA-bd_sf"/>
</dbReference>
<dbReference type="PANTHER" id="PTHR44846:SF1">
    <property type="entry name" value="MANNOSYL-D-GLYCERATE TRANSPORT_METABOLISM SYSTEM REPRESSOR MNGR-RELATED"/>
    <property type="match status" value="1"/>
</dbReference>
<gene>
    <name evidence="5" type="ORF">HNP32_003686</name>
</gene>
<dbReference type="InterPro" id="IPR050679">
    <property type="entry name" value="Bact_HTH_transcr_reg"/>
</dbReference>
<evidence type="ECO:0000256" key="1">
    <source>
        <dbReference type="ARBA" id="ARBA00023015"/>
    </source>
</evidence>
<dbReference type="SUPFAM" id="SSF46785">
    <property type="entry name" value="Winged helix' DNA-binding domain"/>
    <property type="match status" value="1"/>
</dbReference>
<evidence type="ECO:0000259" key="4">
    <source>
        <dbReference type="PROSITE" id="PS50949"/>
    </source>
</evidence>
<feature type="domain" description="HTH gntR-type" evidence="4">
    <location>
        <begin position="3"/>
        <end position="71"/>
    </location>
</feature>
<dbReference type="SUPFAM" id="SSF64288">
    <property type="entry name" value="Chorismate lyase-like"/>
    <property type="match status" value="1"/>
</dbReference>
<dbReference type="GO" id="GO:0003700">
    <property type="term" value="F:DNA-binding transcription factor activity"/>
    <property type="evidence" value="ECO:0007669"/>
    <property type="project" value="InterPro"/>
</dbReference>
<dbReference type="GO" id="GO:0045892">
    <property type="term" value="P:negative regulation of DNA-templated transcription"/>
    <property type="evidence" value="ECO:0007669"/>
    <property type="project" value="TreeGrafter"/>
</dbReference>
<dbReference type="AlphaFoldDB" id="A0A7W7ITG1"/>
<keyword evidence="6" id="KW-1185">Reference proteome</keyword>
<dbReference type="PRINTS" id="PR00035">
    <property type="entry name" value="HTHGNTR"/>
</dbReference>
<name>A0A7W7ITG1_9CAUL</name>
<dbReference type="RefSeq" id="WP_184274041.1">
    <property type="nucleotide sequence ID" value="NZ_JACHKY010000011.1"/>
</dbReference>
<dbReference type="Proteomes" id="UP000539957">
    <property type="component" value="Unassembled WGS sequence"/>
</dbReference>
<evidence type="ECO:0000256" key="2">
    <source>
        <dbReference type="ARBA" id="ARBA00023125"/>
    </source>
</evidence>
<dbReference type="EMBL" id="JACHKY010000011">
    <property type="protein sequence ID" value="MBB4799917.1"/>
    <property type="molecule type" value="Genomic_DNA"/>
</dbReference>
<evidence type="ECO:0000256" key="3">
    <source>
        <dbReference type="ARBA" id="ARBA00023163"/>
    </source>
</evidence>
<protein>
    <submittedName>
        <fullName evidence="5">DNA-binding GntR family transcriptional regulator</fullName>
    </submittedName>
</protein>
<sequence length="238" mass="26534">MSQPRYRQLADTLRADIASGRYPIGSQLPPEFELCDLYSVSRHTARDALRLLFEAGLVERRRGVGTTVIRSSAEPTFTQPLGGVDELMQYARDARLQIRTAGLRLLSGAEQARLRLESDEAWLVAVGVRSSDGKPMALSQIYIAPAYADIGPSLHDWDGAIQELFARDYGVAVSRIEQEIAAVTLAAEQARILRADNNGPALQTLRRYYDRDDQLMLASESTHPASRFVYSMSYRRDA</sequence>
<dbReference type="Gene3D" id="3.40.1410.10">
    <property type="entry name" value="Chorismate lyase-like"/>
    <property type="match status" value="1"/>
</dbReference>
<dbReference type="SMART" id="SM00866">
    <property type="entry name" value="UTRA"/>
    <property type="match status" value="1"/>
</dbReference>
<dbReference type="PANTHER" id="PTHR44846">
    <property type="entry name" value="MANNOSYL-D-GLYCERATE TRANSPORT/METABOLISM SYSTEM REPRESSOR MNGR-RELATED"/>
    <property type="match status" value="1"/>
</dbReference>
<dbReference type="Gene3D" id="1.10.10.10">
    <property type="entry name" value="Winged helix-like DNA-binding domain superfamily/Winged helix DNA-binding domain"/>
    <property type="match status" value="1"/>
</dbReference>